<protein>
    <submittedName>
        <fullName evidence="6">NitT/TauT family transport system substrate-binding protein</fullName>
    </submittedName>
</protein>
<evidence type="ECO:0000256" key="3">
    <source>
        <dbReference type="ARBA" id="ARBA00022729"/>
    </source>
</evidence>
<evidence type="ECO:0000256" key="4">
    <source>
        <dbReference type="SAM" id="SignalP"/>
    </source>
</evidence>
<evidence type="ECO:0000259" key="5">
    <source>
        <dbReference type="SMART" id="SM00062"/>
    </source>
</evidence>
<dbReference type="Gene3D" id="3.40.190.10">
    <property type="entry name" value="Periplasmic binding protein-like II"/>
    <property type="match status" value="2"/>
</dbReference>
<dbReference type="PROSITE" id="PS51257">
    <property type="entry name" value="PROKAR_LIPOPROTEIN"/>
    <property type="match status" value="1"/>
</dbReference>
<sequence>MTRPSTTRKLFGALGAGALVLALAACGGGEDGDGDSAAAANQLTWNYSLPDSAPVLLGIEEGIFEKHGIDLVAEEAAATDLVGALISGKVDLSVNTGPGMAVAAGQNVPVVAVSGVSTFEAGASGSSGSALVVPKGSDITTPKDLEGRKVGVNLLKSASEFGVRQVVVDDGGDDKKVEIVEVPFAAVADAFASGDIDAALVADPFMTQLIDGGAEVPFGDPIETVFAESPRLVMTATREWADANSDTVDALQDAVAESIELADEDPDKLIPIFEKYFKMKPEVAKATKINKLQADISPSSFDTINDVLAQYGGIAKPIDVEQVVAK</sequence>
<organism evidence="6 7">
    <name type="scientific">Aeromicrobium choanae</name>
    <dbReference type="NCBI Taxonomy" id="1736691"/>
    <lineage>
        <taxon>Bacteria</taxon>
        <taxon>Bacillati</taxon>
        <taxon>Actinomycetota</taxon>
        <taxon>Actinomycetes</taxon>
        <taxon>Propionibacteriales</taxon>
        <taxon>Nocardioidaceae</taxon>
        <taxon>Aeromicrobium</taxon>
    </lineage>
</organism>
<feature type="signal peptide" evidence="4">
    <location>
        <begin position="1"/>
        <end position="24"/>
    </location>
</feature>
<accession>A0A1T4YWR2</accession>
<dbReference type="InterPro" id="IPR001638">
    <property type="entry name" value="Solute-binding_3/MltF_N"/>
</dbReference>
<feature type="chain" id="PRO_5013363978" evidence="4">
    <location>
        <begin position="25"/>
        <end position="326"/>
    </location>
</feature>
<dbReference type="STRING" id="1736691.SAMN06295964_1138"/>
<dbReference type="PANTHER" id="PTHR30024:SF47">
    <property type="entry name" value="TAURINE-BINDING PERIPLASMIC PROTEIN"/>
    <property type="match status" value="1"/>
</dbReference>
<dbReference type="InterPro" id="IPR015168">
    <property type="entry name" value="SsuA/THI5"/>
</dbReference>
<dbReference type="EMBL" id="LT796768">
    <property type="protein sequence ID" value="SKB05998.1"/>
    <property type="molecule type" value="Genomic_DNA"/>
</dbReference>
<evidence type="ECO:0000256" key="2">
    <source>
        <dbReference type="ARBA" id="ARBA00010742"/>
    </source>
</evidence>
<comment type="subcellular location">
    <subcellularLocation>
        <location evidence="1">Periplasm</location>
    </subcellularLocation>
</comment>
<dbReference type="RefSeq" id="WP_078699249.1">
    <property type="nucleotide sequence ID" value="NZ_LT796768.1"/>
</dbReference>
<keyword evidence="7" id="KW-1185">Reference proteome</keyword>
<dbReference type="GO" id="GO:0042597">
    <property type="term" value="C:periplasmic space"/>
    <property type="evidence" value="ECO:0007669"/>
    <property type="project" value="UniProtKB-SubCell"/>
</dbReference>
<evidence type="ECO:0000313" key="7">
    <source>
        <dbReference type="Proteomes" id="UP000191040"/>
    </source>
</evidence>
<dbReference type="SMART" id="SM00062">
    <property type="entry name" value="PBPb"/>
    <property type="match status" value="1"/>
</dbReference>
<gene>
    <name evidence="6" type="ORF">SAMN06295964_1138</name>
</gene>
<dbReference type="SUPFAM" id="SSF53850">
    <property type="entry name" value="Periplasmic binding protein-like II"/>
    <property type="match status" value="1"/>
</dbReference>
<dbReference type="PANTHER" id="PTHR30024">
    <property type="entry name" value="ALIPHATIC SULFONATES-BINDING PROTEIN-RELATED"/>
    <property type="match status" value="1"/>
</dbReference>
<dbReference type="Proteomes" id="UP000191040">
    <property type="component" value="Chromosome I"/>
</dbReference>
<evidence type="ECO:0000313" key="6">
    <source>
        <dbReference type="EMBL" id="SKB05998.1"/>
    </source>
</evidence>
<dbReference type="Pfam" id="PF09084">
    <property type="entry name" value="NMT1"/>
    <property type="match status" value="1"/>
</dbReference>
<proteinExistence type="inferred from homology"/>
<dbReference type="AlphaFoldDB" id="A0A1T4YWR2"/>
<dbReference type="OrthoDB" id="174578at2"/>
<evidence type="ECO:0000256" key="1">
    <source>
        <dbReference type="ARBA" id="ARBA00004418"/>
    </source>
</evidence>
<reference evidence="7" key="1">
    <citation type="submission" date="2017-02" db="EMBL/GenBank/DDBJ databases">
        <authorList>
            <person name="Varghese N."/>
            <person name="Submissions S."/>
        </authorList>
    </citation>
    <scope>NUCLEOTIDE SEQUENCE [LARGE SCALE GENOMIC DNA]</scope>
    <source>
        <strain evidence="7">9H-4</strain>
    </source>
</reference>
<keyword evidence="3 4" id="KW-0732">Signal</keyword>
<feature type="domain" description="Solute-binding protein family 3/N-terminal" evidence="5">
    <location>
        <begin position="54"/>
        <end position="280"/>
    </location>
</feature>
<name>A0A1T4YWR2_9ACTN</name>
<comment type="similarity">
    <text evidence="2">Belongs to the bacterial solute-binding protein SsuA/TauA family.</text>
</comment>